<dbReference type="SMART" id="SM00822">
    <property type="entry name" value="PKS_KR"/>
    <property type="match status" value="1"/>
</dbReference>
<gene>
    <name evidence="5" type="ORF">HNP60_001201</name>
</gene>
<reference evidence="5 6" key="1">
    <citation type="submission" date="2020-08" db="EMBL/GenBank/DDBJ databases">
        <title>Exploring microbial biodiversity for novel pathways involved in the catabolism of aromatic compounds derived from lignin.</title>
        <authorList>
            <person name="Elkins J."/>
        </authorList>
    </citation>
    <scope>NUCLEOTIDE SEQUENCE [LARGE SCALE GENOMIC DNA]</scope>
    <source>
        <strain evidence="5 6">B1D3A</strain>
    </source>
</reference>
<proteinExistence type="inferred from homology"/>
<evidence type="ECO:0000256" key="3">
    <source>
        <dbReference type="RuleBase" id="RU000363"/>
    </source>
</evidence>
<dbReference type="EMBL" id="JACHKA010000001">
    <property type="protein sequence ID" value="MBB5985227.1"/>
    <property type="molecule type" value="Genomic_DNA"/>
</dbReference>
<dbReference type="InterPro" id="IPR002347">
    <property type="entry name" value="SDR_fam"/>
</dbReference>
<feature type="domain" description="Ketoreductase" evidence="4">
    <location>
        <begin position="6"/>
        <end position="179"/>
    </location>
</feature>
<dbReference type="RefSeq" id="WP_184151360.1">
    <property type="nucleotide sequence ID" value="NZ_JACHKA010000001.1"/>
</dbReference>
<dbReference type="InterPro" id="IPR036291">
    <property type="entry name" value="NAD(P)-bd_dom_sf"/>
</dbReference>
<dbReference type="EC" id="1.-.-.-" evidence="5"/>
<accession>A0ABR6ND65</accession>
<dbReference type="PROSITE" id="PS00061">
    <property type="entry name" value="ADH_SHORT"/>
    <property type="match status" value="1"/>
</dbReference>
<dbReference type="PRINTS" id="PR00080">
    <property type="entry name" value="SDRFAMILY"/>
</dbReference>
<dbReference type="Proteomes" id="UP001138540">
    <property type="component" value="Unassembled WGS sequence"/>
</dbReference>
<protein>
    <submittedName>
        <fullName evidence="5">Oxidoreductase</fullName>
        <ecNumber evidence="5">1.-.-.-</ecNumber>
    </submittedName>
</protein>
<evidence type="ECO:0000313" key="5">
    <source>
        <dbReference type="EMBL" id="MBB5985227.1"/>
    </source>
</evidence>
<evidence type="ECO:0000259" key="4">
    <source>
        <dbReference type="SMART" id="SM00822"/>
    </source>
</evidence>
<dbReference type="PANTHER" id="PTHR43669:SF3">
    <property type="entry name" value="ALCOHOL DEHYDROGENASE, PUTATIVE (AFU_ORTHOLOGUE AFUA_3G03445)-RELATED"/>
    <property type="match status" value="1"/>
</dbReference>
<comment type="caution">
    <text evidence="5">The sequence shown here is derived from an EMBL/GenBank/DDBJ whole genome shotgun (WGS) entry which is preliminary data.</text>
</comment>
<sequence>MKTTGNTMLVTGGGSGIGRALAQRFHDLGNTVIVAGRTAATLEETIAGRAGMHALTFDASDPASIAALAEEAIARFPALNILFNNAGIMQREDLTRKGDTSIAERTITTNLLAPIRLTDALVTHLSAQPDAAIINTTSGLAFVPLIGTPSYNASKAALHSWTVSLRAQLAGTIEVIELAPPAVRTELTPGQSTRENYMPLEDYVAEVMALFHTVPTPPEILVETVKFLRYAEREGRFDETVKAISAL</sequence>
<dbReference type="PANTHER" id="PTHR43669">
    <property type="entry name" value="5-KETO-D-GLUCONATE 5-REDUCTASE"/>
    <property type="match status" value="1"/>
</dbReference>
<dbReference type="GO" id="GO:0016491">
    <property type="term" value="F:oxidoreductase activity"/>
    <property type="evidence" value="ECO:0007669"/>
    <property type="project" value="UniProtKB-KW"/>
</dbReference>
<dbReference type="InterPro" id="IPR020904">
    <property type="entry name" value="Sc_DH/Rdtase_CS"/>
</dbReference>
<evidence type="ECO:0000256" key="1">
    <source>
        <dbReference type="ARBA" id="ARBA00006484"/>
    </source>
</evidence>
<comment type="similarity">
    <text evidence="1 3">Belongs to the short-chain dehydrogenases/reductases (SDR) family.</text>
</comment>
<dbReference type="PRINTS" id="PR00081">
    <property type="entry name" value="GDHRDH"/>
</dbReference>
<evidence type="ECO:0000313" key="6">
    <source>
        <dbReference type="Proteomes" id="UP001138540"/>
    </source>
</evidence>
<dbReference type="InterPro" id="IPR057326">
    <property type="entry name" value="KR_dom"/>
</dbReference>
<dbReference type="Pfam" id="PF00106">
    <property type="entry name" value="adh_short"/>
    <property type="match status" value="1"/>
</dbReference>
<evidence type="ECO:0000256" key="2">
    <source>
        <dbReference type="ARBA" id="ARBA00023002"/>
    </source>
</evidence>
<organism evidence="5 6">
    <name type="scientific">Sphingobium lignivorans</name>
    <dbReference type="NCBI Taxonomy" id="2735886"/>
    <lineage>
        <taxon>Bacteria</taxon>
        <taxon>Pseudomonadati</taxon>
        <taxon>Pseudomonadota</taxon>
        <taxon>Alphaproteobacteria</taxon>
        <taxon>Sphingomonadales</taxon>
        <taxon>Sphingomonadaceae</taxon>
        <taxon>Sphingobium</taxon>
    </lineage>
</organism>
<name>A0ABR6ND65_9SPHN</name>
<dbReference type="SUPFAM" id="SSF51735">
    <property type="entry name" value="NAD(P)-binding Rossmann-fold domains"/>
    <property type="match status" value="1"/>
</dbReference>
<dbReference type="Gene3D" id="3.40.50.720">
    <property type="entry name" value="NAD(P)-binding Rossmann-like Domain"/>
    <property type="match status" value="1"/>
</dbReference>
<keyword evidence="6" id="KW-1185">Reference proteome</keyword>
<keyword evidence="2 5" id="KW-0560">Oxidoreductase</keyword>